<keyword evidence="2" id="KW-1185">Reference proteome</keyword>
<organism evidence="1 2">
    <name type="scientific">Thanatephorus cucumeris (strain AG1-IB / isolate 7/3/14)</name>
    <name type="common">Lettuce bottom rot fungus</name>
    <name type="synonym">Rhizoctonia solani</name>
    <dbReference type="NCBI Taxonomy" id="1108050"/>
    <lineage>
        <taxon>Eukaryota</taxon>
        <taxon>Fungi</taxon>
        <taxon>Dikarya</taxon>
        <taxon>Basidiomycota</taxon>
        <taxon>Agaricomycotina</taxon>
        <taxon>Agaricomycetes</taxon>
        <taxon>Cantharellales</taxon>
        <taxon>Ceratobasidiaceae</taxon>
        <taxon>Rhizoctonia</taxon>
        <taxon>Rhizoctonia solani AG-1</taxon>
    </lineage>
</organism>
<dbReference type="Proteomes" id="UP000059188">
    <property type="component" value="Unassembled WGS sequence"/>
</dbReference>
<name>A0A0B7FAR8_THACB</name>
<evidence type="ECO:0000313" key="2">
    <source>
        <dbReference type="Proteomes" id="UP000059188"/>
    </source>
</evidence>
<sequence>MSLQWLAQSLLPITVSPKSADFPHAKSRLLYADVWQNQTLICGFLWPKSALGTNSLLETAGQVRIAGKIRMNCRIIRTFRVHRVSM</sequence>
<accession>A0A0B7FAR8</accession>
<proteinExistence type="predicted"/>
<protein>
    <submittedName>
        <fullName evidence="1">Uncharacterized protein</fullName>
    </submittedName>
</protein>
<gene>
    <name evidence="1" type="ORF">RSOLAG1IB_11536</name>
</gene>
<evidence type="ECO:0000313" key="1">
    <source>
        <dbReference type="EMBL" id="CEL54004.1"/>
    </source>
</evidence>
<dbReference type="EMBL" id="LN679242">
    <property type="protein sequence ID" value="CEL54004.1"/>
    <property type="molecule type" value="Genomic_DNA"/>
</dbReference>
<dbReference type="AlphaFoldDB" id="A0A0B7FAR8"/>
<reference evidence="1 2" key="1">
    <citation type="submission" date="2014-11" db="EMBL/GenBank/DDBJ databases">
        <authorList>
            <person name="Wibberg Daniel"/>
        </authorList>
    </citation>
    <scope>NUCLEOTIDE SEQUENCE [LARGE SCALE GENOMIC DNA]</scope>
    <source>
        <strain evidence="1">Rhizoctonia solani AG1-IB 7/3/14</strain>
    </source>
</reference>